<dbReference type="RefSeq" id="WP_217425724.1">
    <property type="nucleotide sequence ID" value="NZ_JABSNP010000008.1"/>
</dbReference>
<evidence type="ECO:0000313" key="3">
    <source>
        <dbReference type="Proteomes" id="UP000779507"/>
    </source>
</evidence>
<reference evidence="2 3" key="1">
    <citation type="submission" date="2020-05" db="EMBL/GenBank/DDBJ databases">
        <title>Genomic Encyclopedia of Type Strains, Phase IV (KMG-V): Genome sequencing to study the core and pangenomes of soil and plant-associated prokaryotes.</title>
        <authorList>
            <person name="Whitman W."/>
        </authorList>
    </citation>
    <scope>NUCLEOTIDE SEQUENCE [LARGE SCALE GENOMIC DNA]</scope>
    <source>
        <strain evidence="2 3">9A</strain>
    </source>
</reference>
<protein>
    <submittedName>
        <fullName evidence="2">Glycosyltransferase involved in cell wall biosynthesis</fullName>
    </submittedName>
</protein>
<gene>
    <name evidence="2" type="ORF">HNP98_002144</name>
</gene>
<name>A0ABX2FQ75_9BACT</name>
<organism evidence="2 3">
    <name type="scientific">Hymenobacter caeli</name>
    <dbReference type="NCBI Taxonomy" id="2735894"/>
    <lineage>
        <taxon>Bacteria</taxon>
        <taxon>Pseudomonadati</taxon>
        <taxon>Bacteroidota</taxon>
        <taxon>Cytophagia</taxon>
        <taxon>Cytophagales</taxon>
        <taxon>Hymenobacteraceae</taxon>
        <taxon>Hymenobacter</taxon>
    </lineage>
</organism>
<dbReference type="PANTHER" id="PTHR12526">
    <property type="entry name" value="GLYCOSYLTRANSFERASE"/>
    <property type="match status" value="1"/>
</dbReference>
<comment type="caution">
    <text evidence="2">The sequence shown here is derived from an EMBL/GenBank/DDBJ whole genome shotgun (WGS) entry which is preliminary data.</text>
</comment>
<evidence type="ECO:0000259" key="1">
    <source>
        <dbReference type="Pfam" id="PF00534"/>
    </source>
</evidence>
<accession>A0ABX2FQ75</accession>
<evidence type="ECO:0000313" key="2">
    <source>
        <dbReference type="EMBL" id="NRT19320.1"/>
    </source>
</evidence>
<dbReference type="CDD" id="cd03801">
    <property type="entry name" value="GT4_PimA-like"/>
    <property type="match status" value="1"/>
</dbReference>
<dbReference type="InterPro" id="IPR001296">
    <property type="entry name" value="Glyco_trans_1"/>
</dbReference>
<dbReference type="Pfam" id="PF00534">
    <property type="entry name" value="Glycos_transf_1"/>
    <property type="match status" value="1"/>
</dbReference>
<feature type="domain" description="Glycosyl transferase family 1" evidence="1">
    <location>
        <begin position="158"/>
        <end position="314"/>
    </location>
</feature>
<proteinExistence type="predicted"/>
<dbReference type="EMBL" id="JABSNP010000008">
    <property type="protein sequence ID" value="NRT19320.1"/>
    <property type="molecule type" value="Genomic_DNA"/>
</dbReference>
<dbReference type="Proteomes" id="UP000779507">
    <property type="component" value="Unassembled WGS sequence"/>
</dbReference>
<keyword evidence="3" id="KW-1185">Reference proteome</keyword>
<sequence>MSHRFSPEIGGIEVNSEIYARAFVAAGHSVRVATWSVAAQEDAFPFAVVRNPNGAALFKAHTWADVVFENNPCIRLGWPGLLHSRPAVVVLNTELYLKGKGWLNLGWVKRAWLRRARTVVSVSEAVRKQFWPAASVIGNPYRAHAFRVLPGIARTGNFMFMGRLVSQKGASLAVAAFHRVLARLAAADPAAPGPLLTIVGDGPERGNLEQQVDALGLRAHVHFKGFIEGPALAEELNRHRFLLVPSLYGEAFGNVVLEGMACGCVPIVSDSDGLPDAAGKAGFVFRRGDVDALADAISHVLSSPAIEQQLRAAAPAHLAAHLPDVVARRYLKLLEAAHSGGRKS</sequence>